<keyword evidence="3" id="KW-1185">Reference proteome</keyword>
<dbReference type="AlphaFoldDB" id="A0A5B7DQ88"/>
<dbReference type="EMBL" id="VSRR010001254">
    <property type="protein sequence ID" value="MPC23811.1"/>
    <property type="molecule type" value="Genomic_DNA"/>
</dbReference>
<evidence type="ECO:0000313" key="2">
    <source>
        <dbReference type="EMBL" id="MPC23811.1"/>
    </source>
</evidence>
<evidence type="ECO:0000313" key="3">
    <source>
        <dbReference type="Proteomes" id="UP000324222"/>
    </source>
</evidence>
<feature type="compositionally biased region" description="Basic and acidic residues" evidence="1">
    <location>
        <begin position="1"/>
        <end position="10"/>
    </location>
</feature>
<name>A0A5B7DQ88_PORTR</name>
<proteinExistence type="predicted"/>
<protein>
    <submittedName>
        <fullName evidence="2">Uncharacterized protein</fullName>
    </submittedName>
</protein>
<organism evidence="2 3">
    <name type="scientific">Portunus trituberculatus</name>
    <name type="common">Swimming crab</name>
    <name type="synonym">Neptunus trituberculatus</name>
    <dbReference type="NCBI Taxonomy" id="210409"/>
    <lineage>
        <taxon>Eukaryota</taxon>
        <taxon>Metazoa</taxon>
        <taxon>Ecdysozoa</taxon>
        <taxon>Arthropoda</taxon>
        <taxon>Crustacea</taxon>
        <taxon>Multicrustacea</taxon>
        <taxon>Malacostraca</taxon>
        <taxon>Eumalacostraca</taxon>
        <taxon>Eucarida</taxon>
        <taxon>Decapoda</taxon>
        <taxon>Pleocyemata</taxon>
        <taxon>Brachyura</taxon>
        <taxon>Eubrachyura</taxon>
        <taxon>Portunoidea</taxon>
        <taxon>Portunidae</taxon>
        <taxon>Portuninae</taxon>
        <taxon>Portunus</taxon>
    </lineage>
</organism>
<gene>
    <name evidence="2" type="ORF">E2C01_016876</name>
</gene>
<comment type="caution">
    <text evidence="2">The sequence shown here is derived from an EMBL/GenBank/DDBJ whole genome shotgun (WGS) entry which is preliminary data.</text>
</comment>
<dbReference type="Proteomes" id="UP000324222">
    <property type="component" value="Unassembled WGS sequence"/>
</dbReference>
<accession>A0A5B7DQ88</accession>
<reference evidence="2 3" key="1">
    <citation type="submission" date="2019-05" db="EMBL/GenBank/DDBJ databases">
        <title>Another draft genome of Portunus trituberculatus and its Hox gene families provides insights of decapod evolution.</title>
        <authorList>
            <person name="Jeong J.-H."/>
            <person name="Song I."/>
            <person name="Kim S."/>
            <person name="Choi T."/>
            <person name="Kim D."/>
            <person name="Ryu S."/>
            <person name="Kim W."/>
        </authorList>
    </citation>
    <scope>NUCLEOTIDE SEQUENCE [LARGE SCALE GENOMIC DNA]</scope>
    <source>
        <tissue evidence="2">Muscle</tissue>
    </source>
</reference>
<feature type="region of interest" description="Disordered" evidence="1">
    <location>
        <begin position="1"/>
        <end position="48"/>
    </location>
</feature>
<sequence>MQQRQEKEGVRPPPQNRSKPAELSSKGVGLEVDAGQTPCLASPRLTVP</sequence>
<evidence type="ECO:0000256" key="1">
    <source>
        <dbReference type="SAM" id="MobiDB-lite"/>
    </source>
</evidence>